<keyword evidence="2" id="KW-1185">Reference proteome</keyword>
<name>A0AAP5IAC8_9CYAN</name>
<dbReference type="GO" id="GO:0016874">
    <property type="term" value="F:ligase activity"/>
    <property type="evidence" value="ECO:0007669"/>
    <property type="project" value="UniProtKB-KW"/>
</dbReference>
<gene>
    <name evidence="1" type="ORF">G7B40_025190</name>
</gene>
<evidence type="ECO:0000313" key="2">
    <source>
        <dbReference type="Proteomes" id="UP000667802"/>
    </source>
</evidence>
<protein>
    <submittedName>
        <fullName evidence="1">Prokaryotic E2 ligase family D protein</fullName>
    </submittedName>
</protein>
<accession>A0AAP5IAC8</accession>
<evidence type="ECO:0000313" key="1">
    <source>
        <dbReference type="EMBL" id="MDR9897833.1"/>
    </source>
</evidence>
<dbReference type="InterPro" id="IPR032787">
    <property type="entry name" value="Prok-E2_D"/>
</dbReference>
<organism evidence="1 2">
    <name type="scientific">Aetokthonos hydrillicola Thurmond2011</name>
    <dbReference type="NCBI Taxonomy" id="2712845"/>
    <lineage>
        <taxon>Bacteria</taxon>
        <taxon>Bacillati</taxon>
        <taxon>Cyanobacteriota</taxon>
        <taxon>Cyanophyceae</taxon>
        <taxon>Nostocales</taxon>
        <taxon>Hapalosiphonaceae</taxon>
        <taxon>Aetokthonos</taxon>
    </lineage>
</organism>
<dbReference type="RefSeq" id="WP_208339099.1">
    <property type="nucleotide sequence ID" value="NZ_CAWQFN010000488.1"/>
</dbReference>
<dbReference type="AlphaFoldDB" id="A0AAP5IAC8"/>
<sequence length="240" mass="27327">MEQSSTTNLLPSLNMSAIAHSITSRNINTEILAQLLFLPGQYLLVYAEDDRTSYKLLSPEGLREAFVGEPIDSGWLPPNTVKWGKCYKGEWLVQFYPPQRYRLLLSNFNANTTITVAMPALVFMGCGCKYWLWAVKGKQFNYNDQLFHAPLPNIMEDGSICFGDTSPVPCSPIGIMKSWELFWTSVFNEHMVQRKSKSYPLDVRSHLQKLHHNNSKKYPSRDLVPINNKSIADAIEHILA</sequence>
<dbReference type="EMBL" id="JAALHA020000014">
    <property type="protein sequence ID" value="MDR9897833.1"/>
    <property type="molecule type" value="Genomic_DNA"/>
</dbReference>
<keyword evidence="1" id="KW-0436">Ligase</keyword>
<dbReference type="Pfam" id="PF14460">
    <property type="entry name" value="Prok-E2_D"/>
    <property type="match status" value="1"/>
</dbReference>
<dbReference type="Proteomes" id="UP000667802">
    <property type="component" value="Unassembled WGS sequence"/>
</dbReference>
<proteinExistence type="predicted"/>
<reference evidence="2" key="1">
    <citation type="journal article" date="2021" name="Science">
        <title>Hunting the eagle killer: A cyanobacterial neurotoxin causes vacuolar myelinopathy.</title>
        <authorList>
            <person name="Breinlinger S."/>
            <person name="Phillips T.J."/>
            <person name="Haram B.N."/>
            <person name="Mares J."/>
            <person name="Martinez Yerena J.A."/>
            <person name="Hrouzek P."/>
            <person name="Sobotka R."/>
            <person name="Henderson W.M."/>
            <person name="Schmieder P."/>
            <person name="Williams S.M."/>
            <person name="Lauderdale J.D."/>
            <person name="Wilde H.D."/>
            <person name="Gerrin W."/>
            <person name="Kust A."/>
            <person name="Washington J.W."/>
            <person name="Wagner C."/>
            <person name="Geier B."/>
            <person name="Liebeke M."/>
            <person name="Enke H."/>
            <person name="Niedermeyer T.H.J."/>
            <person name="Wilde S.B."/>
        </authorList>
    </citation>
    <scope>NUCLEOTIDE SEQUENCE [LARGE SCALE GENOMIC DNA]</scope>
    <source>
        <strain evidence="2">Thurmond2011</strain>
    </source>
</reference>
<comment type="caution">
    <text evidence="1">The sequence shown here is derived from an EMBL/GenBank/DDBJ whole genome shotgun (WGS) entry which is preliminary data.</text>
</comment>